<dbReference type="EMBL" id="VSRR010006561">
    <property type="protein sequence ID" value="MPC45076.1"/>
    <property type="molecule type" value="Genomic_DNA"/>
</dbReference>
<reference evidence="2 3" key="1">
    <citation type="submission" date="2019-05" db="EMBL/GenBank/DDBJ databases">
        <title>Another draft genome of Portunus trituberculatus and its Hox gene families provides insights of decapod evolution.</title>
        <authorList>
            <person name="Jeong J.-H."/>
            <person name="Song I."/>
            <person name="Kim S."/>
            <person name="Choi T."/>
            <person name="Kim D."/>
            <person name="Ryu S."/>
            <person name="Kim W."/>
        </authorList>
    </citation>
    <scope>NUCLEOTIDE SEQUENCE [LARGE SCALE GENOMIC DNA]</scope>
    <source>
        <tissue evidence="2">Muscle</tissue>
    </source>
</reference>
<keyword evidence="3" id="KW-1185">Reference proteome</keyword>
<name>A0A5B7FI02_PORTR</name>
<evidence type="ECO:0000313" key="2">
    <source>
        <dbReference type="EMBL" id="MPC45076.1"/>
    </source>
</evidence>
<gene>
    <name evidence="2" type="ORF">E2C01_038761</name>
</gene>
<proteinExistence type="predicted"/>
<organism evidence="2 3">
    <name type="scientific">Portunus trituberculatus</name>
    <name type="common">Swimming crab</name>
    <name type="synonym">Neptunus trituberculatus</name>
    <dbReference type="NCBI Taxonomy" id="210409"/>
    <lineage>
        <taxon>Eukaryota</taxon>
        <taxon>Metazoa</taxon>
        <taxon>Ecdysozoa</taxon>
        <taxon>Arthropoda</taxon>
        <taxon>Crustacea</taxon>
        <taxon>Multicrustacea</taxon>
        <taxon>Malacostraca</taxon>
        <taxon>Eumalacostraca</taxon>
        <taxon>Eucarida</taxon>
        <taxon>Decapoda</taxon>
        <taxon>Pleocyemata</taxon>
        <taxon>Brachyura</taxon>
        <taxon>Eubrachyura</taxon>
        <taxon>Portunoidea</taxon>
        <taxon>Portunidae</taxon>
        <taxon>Portuninae</taxon>
        <taxon>Portunus</taxon>
    </lineage>
</organism>
<dbReference type="AlphaFoldDB" id="A0A5B7FI02"/>
<evidence type="ECO:0000256" key="1">
    <source>
        <dbReference type="SAM" id="MobiDB-lite"/>
    </source>
</evidence>
<comment type="caution">
    <text evidence="2">The sequence shown here is derived from an EMBL/GenBank/DDBJ whole genome shotgun (WGS) entry which is preliminary data.</text>
</comment>
<feature type="region of interest" description="Disordered" evidence="1">
    <location>
        <begin position="92"/>
        <end position="116"/>
    </location>
</feature>
<sequence length="116" mass="12749">MSLPGTLFRPPRNIDYWAAALCLGRLRIASVLQPLPGVHWHIGTHTSQGISRSACGIRNEGPSLSHHCSLTRRIVLHTPLFNYLPIYIPDPQSRTGGPDSTTLSHTRASFTPVDTL</sequence>
<protein>
    <submittedName>
        <fullName evidence="2">Uncharacterized protein</fullName>
    </submittedName>
</protein>
<evidence type="ECO:0000313" key="3">
    <source>
        <dbReference type="Proteomes" id="UP000324222"/>
    </source>
</evidence>
<accession>A0A5B7FI02</accession>
<dbReference type="Proteomes" id="UP000324222">
    <property type="component" value="Unassembled WGS sequence"/>
</dbReference>